<protein>
    <submittedName>
        <fullName evidence="3">Chromosome condensation regulator</fullName>
    </submittedName>
</protein>
<reference evidence="3" key="1">
    <citation type="submission" date="2018-10" db="EMBL/GenBank/DDBJ databases">
        <title>Hidden diversity of soil giant viruses.</title>
        <authorList>
            <person name="Schulz F."/>
            <person name="Alteio L."/>
            <person name="Goudeau D."/>
            <person name="Ryan E.M."/>
            <person name="Malmstrom R.R."/>
            <person name="Blanchard J."/>
            <person name="Woyke T."/>
        </authorList>
    </citation>
    <scope>NUCLEOTIDE SEQUENCE</scope>
    <source>
        <strain evidence="3">HYV1</strain>
    </source>
</reference>
<dbReference type="PANTHER" id="PTHR22870">
    <property type="entry name" value="REGULATOR OF CHROMOSOME CONDENSATION"/>
    <property type="match status" value="1"/>
</dbReference>
<sequence length="419" mass="45896">MNFISLFRNLPIDLQYKIIGYNHEMLFLRSELVGYDWFKLIRMNFGLQYSKDSSSGDQMMKVYLGNCRSRSKIVCGFSFTIVRLEDGTLMGSGYNELRGLGIEGKNKINKFEPIPKIPKNVAEVACGYGFTIIRLTDGTLMSCGSNASGGWGRGNTDSRNEFREISGIPKNITQVVCGKFHRIIRLTDGTLMGCGDNYAGELGLGDNKKKNLFEEIRGIPKNIVDVACGGFHTIIRLTDGALMGCGSNSHGQLGNVIINSKNTFEEIANVPKNIVDVACGEFHTIIRLTDGTLMGCGVNGHGQLGLGDYQDRHVFTKIEKVKDVAEIACASYGTIIRLMDGTLMSCGWFVKGRGKMCLFDSINNIPKNITEVSCGRYHAVLRLSDGTLMGFGNNACGALGLGDYRDRTEFEAIPGIICA</sequence>
<proteinExistence type="predicted"/>
<evidence type="ECO:0000259" key="2">
    <source>
        <dbReference type="Pfam" id="PF25390"/>
    </source>
</evidence>
<dbReference type="InterPro" id="IPR000408">
    <property type="entry name" value="Reg_chr_condens"/>
</dbReference>
<dbReference type="SUPFAM" id="SSF50985">
    <property type="entry name" value="RCC1/BLIP-II"/>
    <property type="match status" value="2"/>
</dbReference>
<dbReference type="PANTHER" id="PTHR22870:SF408">
    <property type="entry name" value="OS09G0560450 PROTEIN"/>
    <property type="match status" value="1"/>
</dbReference>
<dbReference type="InterPro" id="IPR058923">
    <property type="entry name" value="RCC1-like_dom"/>
</dbReference>
<feature type="domain" description="RCC1-like" evidence="2">
    <location>
        <begin position="119"/>
        <end position="410"/>
    </location>
</feature>
<dbReference type="InterPro" id="IPR009091">
    <property type="entry name" value="RCC1/BLIP-II"/>
</dbReference>
<name>A0A3G5A7S0_9VIRU</name>
<accession>A0A3G5A7S0</accession>
<evidence type="ECO:0000256" key="1">
    <source>
        <dbReference type="ARBA" id="ARBA00022737"/>
    </source>
</evidence>
<dbReference type="Gene3D" id="2.130.10.30">
    <property type="entry name" value="Regulator of chromosome condensation 1/beta-lactamase-inhibitor protein II"/>
    <property type="match status" value="2"/>
</dbReference>
<dbReference type="InterPro" id="IPR051210">
    <property type="entry name" value="Ub_ligase/GEF_domain"/>
</dbReference>
<gene>
    <name evidence="3" type="ORF">Hyperionvirus1_133</name>
</gene>
<dbReference type="PROSITE" id="PS50012">
    <property type="entry name" value="RCC1_3"/>
    <property type="match status" value="3"/>
</dbReference>
<keyword evidence="1" id="KW-0677">Repeat</keyword>
<dbReference type="EMBL" id="MK072383">
    <property type="protein sequence ID" value="AYV82554.1"/>
    <property type="molecule type" value="Genomic_DNA"/>
</dbReference>
<dbReference type="Pfam" id="PF25390">
    <property type="entry name" value="WD40_RLD"/>
    <property type="match status" value="1"/>
</dbReference>
<evidence type="ECO:0000313" key="3">
    <source>
        <dbReference type="EMBL" id="AYV82554.1"/>
    </source>
</evidence>
<organism evidence="3">
    <name type="scientific">Hyperionvirus sp</name>
    <dbReference type="NCBI Taxonomy" id="2487770"/>
    <lineage>
        <taxon>Viruses</taxon>
        <taxon>Varidnaviria</taxon>
        <taxon>Bamfordvirae</taxon>
        <taxon>Nucleocytoviricota</taxon>
        <taxon>Megaviricetes</taxon>
        <taxon>Imitervirales</taxon>
        <taxon>Mimiviridae</taxon>
        <taxon>Klosneuvirinae</taxon>
    </lineage>
</organism>